<dbReference type="GO" id="GO:0030976">
    <property type="term" value="F:thiamine pyrophosphate binding"/>
    <property type="evidence" value="ECO:0007669"/>
    <property type="project" value="InterPro"/>
</dbReference>
<dbReference type="InterPro" id="IPR051818">
    <property type="entry name" value="TPP_dependent_decarboxylase"/>
</dbReference>
<evidence type="ECO:0000256" key="2">
    <source>
        <dbReference type="ARBA" id="ARBA00023239"/>
    </source>
</evidence>
<gene>
    <name evidence="4" type="ORF">ETSY1_38670</name>
</gene>
<dbReference type="InterPro" id="IPR029061">
    <property type="entry name" value="THDP-binding"/>
</dbReference>
<keyword evidence="2" id="KW-0456">Lyase</keyword>
<sequence>MMRTEDVLKLFQTYRGNAIVIPGRGGSYWVDISDQPERDAPLGDPAMGGHASFALGLALARPHEKVVLFDSEGDVLMGLGALSTIAEMRPANLYHFMLDNGCYATTGGQPVPNAEHVRYDILAQGSGYPSAYTFDHIEELAGHMEAILDQPGPVFVGLKIEPEIINEPIGQRRRWRTRSLEQVTSDLKQAMGPRASE</sequence>
<feature type="domain" description="Thiamine pyrophosphate enzyme TPP-binding" evidence="3">
    <location>
        <begin position="46"/>
        <end position="156"/>
    </location>
</feature>
<evidence type="ECO:0000259" key="3">
    <source>
        <dbReference type="Pfam" id="PF02775"/>
    </source>
</evidence>
<dbReference type="GO" id="GO:0016831">
    <property type="term" value="F:carboxy-lyase activity"/>
    <property type="evidence" value="ECO:0007669"/>
    <property type="project" value="UniProtKB-KW"/>
</dbReference>
<accession>W4L625</accession>
<dbReference type="EMBL" id="AZHW01001215">
    <property type="protein sequence ID" value="ETW93558.1"/>
    <property type="molecule type" value="Genomic_DNA"/>
</dbReference>
<dbReference type="HOGENOM" id="CLU_117492_0_0_7"/>
<dbReference type="PANTHER" id="PTHR42818:SF1">
    <property type="entry name" value="SULFOPYRUVATE DECARBOXYLASE"/>
    <property type="match status" value="1"/>
</dbReference>
<dbReference type="InterPro" id="IPR011766">
    <property type="entry name" value="TPP_enzyme_TPP-bd"/>
</dbReference>
<dbReference type="SUPFAM" id="SSF52518">
    <property type="entry name" value="Thiamin diphosphate-binding fold (THDP-binding)"/>
    <property type="match status" value="1"/>
</dbReference>
<keyword evidence="5" id="KW-1185">Reference proteome</keyword>
<protein>
    <recommendedName>
        <fullName evidence="3">Thiamine pyrophosphate enzyme TPP-binding domain-containing protein</fullName>
    </recommendedName>
</protein>
<dbReference type="PANTHER" id="PTHR42818">
    <property type="entry name" value="SULFOPYRUVATE DECARBOXYLASE SUBUNIT ALPHA"/>
    <property type="match status" value="1"/>
</dbReference>
<evidence type="ECO:0000313" key="4">
    <source>
        <dbReference type="EMBL" id="ETW93558.1"/>
    </source>
</evidence>
<dbReference type="GO" id="GO:0044281">
    <property type="term" value="P:small molecule metabolic process"/>
    <property type="evidence" value="ECO:0007669"/>
    <property type="project" value="UniProtKB-ARBA"/>
</dbReference>
<dbReference type="Proteomes" id="UP000019141">
    <property type="component" value="Unassembled WGS sequence"/>
</dbReference>
<reference evidence="4 5" key="1">
    <citation type="journal article" date="2014" name="Nature">
        <title>An environmental bacterial taxon with a large and distinct metabolic repertoire.</title>
        <authorList>
            <person name="Wilson M.C."/>
            <person name="Mori T."/>
            <person name="Ruckert C."/>
            <person name="Uria A.R."/>
            <person name="Helf M.J."/>
            <person name="Takada K."/>
            <person name="Gernert C."/>
            <person name="Steffens U.A."/>
            <person name="Heycke N."/>
            <person name="Schmitt S."/>
            <person name="Rinke C."/>
            <person name="Helfrich E.J."/>
            <person name="Brachmann A.O."/>
            <person name="Gurgui C."/>
            <person name="Wakimoto T."/>
            <person name="Kracht M."/>
            <person name="Crusemann M."/>
            <person name="Hentschel U."/>
            <person name="Abe I."/>
            <person name="Matsunaga S."/>
            <person name="Kalinowski J."/>
            <person name="Takeyama H."/>
            <person name="Piel J."/>
        </authorList>
    </citation>
    <scope>NUCLEOTIDE SEQUENCE [LARGE SCALE GENOMIC DNA]</scope>
    <source>
        <strain evidence="5">TSY1</strain>
    </source>
</reference>
<keyword evidence="1" id="KW-0210">Decarboxylase</keyword>
<dbReference type="Gene3D" id="3.40.50.970">
    <property type="match status" value="1"/>
</dbReference>
<dbReference type="AlphaFoldDB" id="W4L625"/>
<evidence type="ECO:0000256" key="1">
    <source>
        <dbReference type="ARBA" id="ARBA00022793"/>
    </source>
</evidence>
<dbReference type="Pfam" id="PF02775">
    <property type="entry name" value="TPP_enzyme_C"/>
    <property type="match status" value="1"/>
</dbReference>
<evidence type="ECO:0000313" key="5">
    <source>
        <dbReference type="Proteomes" id="UP000019141"/>
    </source>
</evidence>
<organism evidence="4 5">
    <name type="scientific">Entotheonella factor</name>
    <dbReference type="NCBI Taxonomy" id="1429438"/>
    <lineage>
        <taxon>Bacteria</taxon>
        <taxon>Pseudomonadati</taxon>
        <taxon>Nitrospinota/Tectimicrobiota group</taxon>
        <taxon>Candidatus Tectimicrobiota</taxon>
        <taxon>Candidatus Entotheonellia</taxon>
        <taxon>Candidatus Entotheonellales</taxon>
        <taxon>Candidatus Entotheonellaceae</taxon>
        <taxon>Candidatus Entotheonella</taxon>
    </lineage>
</organism>
<name>W4L625_ENTF1</name>
<proteinExistence type="predicted"/>
<comment type="caution">
    <text evidence="4">The sequence shown here is derived from an EMBL/GenBank/DDBJ whole genome shotgun (WGS) entry which is preliminary data.</text>
</comment>